<comment type="subcellular location">
    <subcellularLocation>
        <location evidence="1 10">Nucleus</location>
    </subcellularLocation>
</comment>
<dbReference type="GO" id="GO:0071013">
    <property type="term" value="C:catalytic step 2 spliceosome"/>
    <property type="evidence" value="ECO:0007669"/>
    <property type="project" value="TreeGrafter"/>
</dbReference>
<keyword evidence="8 10" id="KW-0687">Ribonucleoprotein</keyword>
<dbReference type="PROSITE" id="PS52002">
    <property type="entry name" value="SM"/>
    <property type="match status" value="1"/>
</dbReference>
<dbReference type="eggNOG" id="KOG1780">
    <property type="taxonomic scope" value="Eukaryota"/>
</dbReference>
<evidence type="ECO:0000256" key="4">
    <source>
        <dbReference type="ARBA" id="ARBA00022728"/>
    </source>
</evidence>
<dbReference type="Gene3D" id="2.30.30.100">
    <property type="match status" value="1"/>
</dbReference>
<protein>
    <recommendedName>
        <fullName evidence="10">Small nuclear ribonucleoprotein G</fullName>
        <shortName evidence="10">snRNP-G</shortName>
    </recommendedName>
</protein>
<evidence type="ECO:0000313" key="13">
    <source>
        <dbReference type="Proteomes" id="UP000002009"/>
    </source>
</evidence>
<dbReference type="InterPro" id="IPR010920">
    <property type="entry name" value="LSM_dom_sf"/>
</dbReference>
<keyword evidence="6 10" id="KW-0508">mRNA splicing</keyword>
<dbReference type="InterPro" id="IPR034098">
    <property type="entry name" value="Sm_G"/>
</dbReference>
<dbReference type="GO" id="GO:0005687">
    <property type="term" value="C:U4 snRNP"/>
    <property type="evidence" value="ECO:0007669"/>
    <property type="project" value="TreeGrafter"/>
</dbReference>
<dbReference type="FunCoup" id="C1E5I6">
    <property type="interactions" value="1817"/>
</dbReference>
<dbReference type="GO" id="GO:0097526">
    <property type="term" value="C:spliceosomal tri-snRNP complex"/>
    <property type="evidence" value="ECO:0007669"/>
    <property type="project" value="TreeGrafter"/>
</dbReference>
<proteinExistence type="inferred from homology"/>
<dbReference type="GO" id="GO:0005689">
    <property type="term" value="C:U12-type spliceosomal complex"/>
    <property type="evidence" value="ECO:0007669"/>
    <property type="project" value="TreeGrafter"/>
</dbReference>
<name>C1E5I6_MICCC</name>
<evidence type="ECO:0000256" key="9">
    <source>
        <dbReference type="ARBA" id="ARBA00059471"/>
    </source>
</evidence>
<dbReference type="GeneID" id="8243665"/>
<dbReference type="GO" id="GO:0071011">
    <property type="term" value="C:precatalytic spliceosome"/>
    <property type="evidence" value="ECO:0007669"/>
    <property type="project" value="TreeGrafter"/>
</dbReference>
<dbReference type="PANTHER" id="PTHR10553:SF2">
    <property type="entry name" value="SMALL NUCLEAR RIBONUCLEOPROTEIN G"/>
    <property type="match status" value="1"/>
</dbReference>
<organism evidence="12 13">
    <name type="scientific">Micromonas commoda (strain RCC299 / NOUM17 / CCMP2709)</name>
    <name type="common">Picoplanktonic green alga</name>
    <dbReference type="NCBI Taxonomy" id="296587"/>
    <lineage>
        <taxon>Eukaryota</taxon>
        <taxon>Viridiplantae</taxon>
        <taxon>Chlorophyta</taxon>
        <taxon>Mamiellophyceae</taxon>
        <taxon>Mamiellales</taxon>
        <taxon>Mamiellaceae</taxon>
        <taxon>Micromonas</taxon>
    </lineage>
</organism>
<dbReference type="InterPro" id="IPR044641">
    <property type="entry name" value="Lsm7/SmG-like"/>
</dbReference>
<evidence type="ECO:0000256" key="8">
    <source>
        <dbReference type="ARBA" id="ARBA00023274"/>
    </source>
</evidence>
<dbReference type="Pfam" id="PF01423">
    <property type="entry name" value="LSM"/>
    <property type="match status" value="1"/>
</dbReference>
<dbReference type="InterPro" id="IPR001163">
    <property type="entry name" value="Sm_dom_euk/arc"/>
</dbReference>
<dbReference type="STRING" id="296587.C1E5I6"/>
<keyword evidence="7 10" id="KW-0539">Nucleus</keyword>
<dbReference type="OrthoDB" id="2146at2759"/>
<dbReference type="AlphaFoldDB" id="C1E5I6"/>
<dbReference type="InterPro" id="IPR047575">
    <property type="entry name" value="Sm"/>
</dbReference>
<evidence type="ECO:0000256" key="10">
    <source>
        <dbReference type="RuleBase" id="RU365052"/>
    </source>
</evidence>
<dbReference type="FunFam" id="2.30.30.100:FF:000023">
    <property type="entry name" value="Small nuclear ribonucleoprotein G"/>
    <property type="match status" value="1"/>
</dbReference>
<evidence type="ECO:0000256" key="2">
    <source>
        <dbReference type="ARBA" id="ARBA00006850"/>
    </source>
</evidence>
<evidence type="ECO:0000256" key="5">
    <source>
        <dbReference type="ARBA" id="ARBA00022884"/>
    </source>
</evidence>
<reference evidence="12 13" key="1">
    <citation type="journal article" date="2009" name="Science">
        <title>Green evolution and dynamic adaptations revealed by genomes of the marine picoeukaryotes Micromonas.</title>
        <authorList>
            <person name="Worden A.Z."/>
            <person name="Lee J.H."/>
            <person name="Mock T."/>
            <person name="Rouze P."/>
            <person name="Simmons M.P."/>
            <person name="Aerts A.L."/>
            <person name="Allen A.E."/>
            <person name="Cuvelier M.L."/>
            <person name="Derelle E."/>
            <person name="Everett M.V."/>
            <person name="Foulon E."/>
            <person name="Grimwood J."/>
            <person name="Gundlach H."/>
            <person name="Henrissat B."/>
            <person name="Napoli C."/>
            <person name="McDonald S.M."/>
            <person name="Parker M.S."/>
            <person name="Rombauts S."/>
            <person name="Salamov A."/>
            <person name="Von Dassow P."/>
            <person name="Badger J.H."/>
            <person name="Coutinho P.M."/>
            <person name="Demir E."/>
            <person name="Dubchak I."/>
            <person name="Gentemann C."/>
            <person name="Eikrem W."/>
            <person name="Gready J.E."/>
            <person name="John U."/>
            <person name="Lanier W."/>
            <person name="Lindquist E.A."/>
            <person name="Lucas S."/>
            <person name="Mayer K.F."/>
            <person name="Moreau H."/>
            <person name="Not F."/>
            <person name="Otillar R."/>
            <person name="Panaud O."/>
            <person name="Pangilinan J."/>
            <person name="Paulsen I."/>
            <person name="Piegu B."/>
            <person name="Poliakov A."/>
            <person name="Robbens S."/>
            <person name="Schmutz J."/>
            <person name="Toulza E."/>
            <person name="Wyss T."/>
            <person name="Zelensky A."/>
            <person name="Zhou K."/>
            <person name="Armbrust E.V."/>
            <person name="Bhattacharya D."/>
            <person name="Goodenough U.W."/>
            <person name="Van de Peer Y."/>
            <person name="Grigoriev I.V."/>
        </authorList>
    </citation>
    <scope>NUCLEOTIDE SEQUENCE [LARGE SCALE GENOMIC DNA]</scope>
    <source>
        <strain evidence="13">RCC299 / NOUM17</strain>
    </source>
</reference>
<dbReference type="OMA" id="MSKAQPP"/>
<dbReference type="InParanoid" id="C1E5I6"/>
<keyword evidence="4 10" id="KW-0747">Spliceosome</keyword>
<accession>C1E5I6</accession>
<dbReference type="GO" id="GO:0043186">
    <property type="term" value="C:P granule"/>
    <property type="evidence" value="ECO:0007669"/>
    <property type="project" value="TreeGrafter"/>
</dbReference>
<dbReference type="GO" id="GO:0005685">
    <property type="term" value="C:U1 snRNP"/>
    <property type="evidence" value="ECO:0007669"/>
    <property type="project" value="TreeGrafter"/>
</dbReference>
<evidence type="ECO:0000313" key="12">
    <source>
        <dbReference type="EMBL" id="ACO63264.1"/>
    </source>
</evidence>
<dbReference type="EMBL" id="CP001326">
    <property type="protein sequence ID" value="ACO63264.1"/>
    <property type="molecule type" value="Genomic_DNA"/>
</dbReference>
<evidence type="ECO:0000259" key="11">
    <source>
        <dbReference type="PROSITE" id="PS52002"/>
    </source>
</evidence>
<dbReference type="Proteomes" id="UP000002009">
    <property type="component" value="Chromosome 5"/>
</dbReference>
<sequence>MGVAVPELKQYMDKKLRLKLNGNRGVVGVLRGFDQFLNLVLDEAHNDVGPDKEPLGMVVVRGNSVQAMEALEHIPKAKGTA</sequence>
<comment type="similarity">
    <text evidence="2 10">Belongs to the snRNP Sm proteins family.</text>
</comment>
<dbReference type="CDD" id="cd01719">
    <property type="entry name" value="Sm_G"/>
    <property type="match status" value="1"/>
</dbReference>
<evidence type="ECO:0000256" key="3">
    <source>
        <dbReference type="ARBA" id="ARBA00022664"/>
    </source>
</evidence>
<dbReference type="RefSeq" id="XP_002502006.1">
    <property type="nucleotide sequence ID" value="XM_002501960.1"/>
</dbReference>
<gene>
    <name evidence="12" type="ORF">MICPUN_58329</name>
</gene>
<keyword evidence="13" id="KW-1185">Reference proteome</keyword>
<dbReference type="GO" id="GO:0005686">
    <property type="term" value="C:U2 snRNP"/>
    <property type="evidence" value="ECO:0007669"/>
    <property type="project" value="TreeGrafter"/>
</dbReference>
<dbReference type="GO" id="GO:0005682">
    <property type="term" value="C:U5 snRNP"/>
    <property type="evidence" value="ECO:0007669"/>
    <property type="project" value="TreeGrafter"/>
</dbReference>
<dbReference type="SUPFAM" id="SSF50182">
    <property type="entry name" value="Sm-like ribonucleoproteins"/>
    <property type="match status" value="1"/>
</dbReference>
<feature type="domain" description="Sm" evidence="11">
    <location>
        <begin position="3"/>
        <end position="74"/>
    </location>
</feature>
<evidence type="ECO:0000256" key="6">
    <source>
        <dbReference type="ARBA" id="ARBA00023187"/>
    </source>
</evidence>
<evidence type="ECO:0000256" key="7">
    <source>
        <dbReference type="ARBA" id="ARBA00023242"/>
    </source>
</evidence>
<keyword evidence="3 10" id="KW-0507">mRNA processing</keyword>
<dbReference type="SMART" id="SM00651">
    <property type="entry name" value="Sm"/>
    <property type="match status" value="1"/>
</dbReference>
<evidence type="ECO:0000256" key="1">
    <source>
        <dbReference type="ARBA" id="ARBA00004123"/>
    </source>
</evidence>
<dbReference type="KEGG" id="mis:MICPUN_58329"/>
<keyword evidence="5 10" id="KW-0694">RNA-binding</keyword>
<comment type="function">
    <text evidence="10">Plays a role in pre-mRNA splicing.</text>
</comment>
<dbReference type="GO" id="GO:0003723">
    <property type="term" value="F:RNA binding"/>
    <property type="evidence" value="ECO:0007669"/>
    <property type="project" value="UniProtKB-UniRule"/>
</dbReference>
<dbReference type="GO" id="GO:0034719">
    <property type="term" value="C:SMN-Sm protein complex"/>
    <property type="evidence" value="ECO:0007669"/>
    <property type="project" value="TreeGrafter"/>
</dbReference>
<dbReference type="GO" id="GO:0000387">
    <property type="term" value="P:spliceosomal snRNP assembly"/>
    <property type="evidence" value="ECO:0007669"/>
    <property type="project" value="UniProtKB-UniRule"/>
</dbReference>
<comment type="function">
    <text evidence="9">Probable common Sm protein, is found in U1 and U2 snRNPs and may be part of the spliceosome.</text>
</comment>
<dbReference type="GO" id="GO:0071004">
    <property type="term" value="C:U2-type prespliceosome"/>
    <property type="evidence" value="ECO:0007669"/>
    <property type="project" value="TreeGrafter"/>
</dbReference>
<dbReference type="PANTHER" id="PTHR10553">
    <property type="entry name" value="SMALL NUCLEAR RIBONUCLEOPROTEIN"/>
    <property type="match status" value="1"/>
</dbReference>